<dbReference type="Proteomes" id="UP000326289">
    <property type="component" value="Unassembled WGS sequence"/>
</dbReference>
<name>A0A5N6IS44_9EURO</name>
<feature type="compositionally biased region" description="Low complexity" evidence="1">
    <location>
        <begin position="45"/>
        <end position="56"/>
    </location>
</feature>
<organism evidence="3 4">
    <name type="scientific">Aspergillus minisclerotigenes</name>
    <dbReference type="NCBI Taxonomy" id="656917"/>
    <lineage>
        <taxon>Eukaryota</taxon>
        <taxon>Fungi</taxon>
        <taxon>Dikarya</taxon>
        <taxon>Ascomycota</taxon>
        <taxon>Pezizomycotina</taxon>
        <taxon>Eurotiomycetes</taxon>
        <taxon>Eurotiomycetidae</taxon>
        <taxon>Eurotiales</taxon>
        <taxon>Aspergillaceae</taxon>
        <taxon>Aspergillus</taxon>
        <taxon>Aspergillus subgen. Circumdati</taxon>
    </lineage>
</organism>
<feature type="region of interest" description="Disordered" evidence="1">
    <location>
        <begin position="25"/>
        <end position="56"/>
    </location>
</feature>
<evidence type="ECO:0000313" key="4">
    <source>
        <dbReference type="Proteomes" id="UP000326289"/>
    </source>
</evidence>
<evidence type="ECO:0000256" key="2">
    <source>
        <dbReference type="SAM" id="Phobius"/>
    </source>
</evidence>
<keyword evidence="2" id="KW-1133">Transmembrane helix</keyword>
<reference evidence="3 4" key="1">
    <citation type="submission" date="2019-04" db="EMBL/GenBank/DDBJ databases">
        <title>Fungal friends and foes A comparative genomics study of 23 Aspergillus species from section Flavi.</title>
        <authorList>
            <consortium name="DOE Joint Genome Institute"/>
            <person name="Kjaerbolling I."/>
            <person name="Vesth T.C."/>
            <person name="Frisvad J.C."/>
            <person name="Nybo J.L."/>
            <person name="Theobald S."/>
            <person name="Kildgaard S."/>
            <person name="Petersen T.I."/>
            <person name="Kuo A."/>
            <person name="Sato A."/>
            <person name="Lyhne E.K."/>
            <person name="Kogle M.E."/>
            <person name="Wiebenga A."/>
            <person name="Kun R.S."/>
            <person name="Lubbers R.J."/>
            <person name="Makela M.R."/>
            <person name="Barry K."/>
            <person name="Chovatia M."/>
            <person name="Clum A."/>
            <person name="Daum C."/>
            <person name="Haridas S."/>
            <person name="He G."/>
            <person name="LaButti K."/>
            <person name="Lipzen A."/>
            <person name="Mondo S."/>
            <person name="Pangilinan J."/>
            <person name="Riley R."/>
            <person name="Salamov A."/>
            <person name="Simmons B.A."/>
            <person name="Magnuson J.K."/>
            <person name="Henrissat B."/>
            <person name="Mortensen U.H."/>
            <person name="Larsen T.O."/>
            <person name="De vries R.P."/>
            <person name="Grigoriev I.V."/>
            <person name="Machida M."/>
            <person name="Baker S.E."/>
            <person name="Andersen M.R."/>
        </authorList>
    </citation>
    <scope>NUCLEOTIDE SEQUENCE [LARGE SCALE GENOMIC DNA]</scope>
    <source>
        <strain evidence="3 4">CBS 117635</strain>
    </source>
</reference>
<sequence>MSPCSGVLRNPALPIRSRVAFSLNQAARSSSRPHHLRQEQHHRPYSSSSSPNSSQYNRSQFKILPFLAIIGIGSGSYVFLVKSRTGIHKPKPDSQSSDS</sequence>
<protein>
    <submittedName>
        <fullName evidence="3">Uncharacterized protein</fullName>
    </submittedName>
</protein>
<dbReference type="EMBL" id="ML732862">
    <property type="protein sequence ID" value="KAB8268720.1"/>
    <property type="molecule type" value="Genomic_DNA"/>
</dbReference>
<accession>A0A5N6IS44</accession>
<proteinExistence type="predicted"/>
<evidence type="ECO:0000256" key="1">
    <source>
        <dbReference type="SAM" id="MobiDB-lite"/>
    </source>
</evidence>
<feature type="transmembrane region" description="Helical" evidence="2">
    <location>
        <begin position="63"/>
        <end position="81"/>
    </location>
</feature>
<dbReference type="AlphaFoldDB" id="A0A5N6IS44"/>
<gene>
    <name evidence="3" type="ORF">BDV30DRAFT_217937</name>
</gene>
<keyword evidence="2" id="KW-0472">Membrane</keyword>
<keyword evidence="2" id="KW-0812">Transmembrane</keyword>
<keyword evidence="4" id="KW-1185">Reference proteome</keyword>
<evidence type="ECO:0000313" key="3">
    <source>
        <dbReference type="EMBL" id="KAB8268720.1"/>
    </source>
</evidence>